<evidence type="ECO:0000313" key="4">
    <source>
        <dbReference type="Proteomes" id="UP001642360"/>
    </source>
</evidence>
<dbReference type="PANTHER" id="PTHR16166:SF137">
    <property type="entry name" value="PLECKSTRIN HOMOLOGY (PH) DOMAIN-CONTAINING PROTEIN"/>
    <property type="match status" value="1"/>
</dbReference>
<accession>A0ABC8U2Q8</accession>
<dbReference type="InterPro" id="IPR009291">
    <property type="entry name" value="Vps62"/>
</dbReference>
<sequence length="615" mass="69174">MSLETAPAQRPHGVLGVWGPLLSAVGNAFKIQVHLRKVVHKDRFMRKSSVIPAIGNRIWRDLIHNPLHLIFSVDVLGLTSSTLASLSKGFAELSTDGQFLQLRSKQVSSRRITGVGDGIMQGTEALAQGVAFGVSGVVTKPVESARQNGLLGLAHGLGRAFLGFIVQPVSGALDFFSLTVDGIGASCSRCLEILNNKTSFQRIRNPRAIRSDNVLREYCEREAVGQMILYLAEASRHFGCTEIFRETSKFAFSDYYEDHFEVPYQRIVLVTNKRVMLLQCMDADKMDKKPCKIMWDVPWEELMALELAKAGYPRPSHLILHLKNFRRSEPFVRIIKCRVDEESEGRESQALRICKVVRKMWKAHQSGTKCVMLRVASIQRYVCFAWSEADGRDPHNQLRAVVKSQEISLSDSVPDTSRFVKHTINFSRVWSSEQQLKGQCTLCRKQVLEGGGLCSIWRPFCPDGYVSVGDVARVGSHPPNVAAVYRNSDKLFTIPMGYDLVWRNCLDDYATPVSIWLPRAPEGYVSLGCVAVPGFTEPEPNTVYCVAESLAEETEFEEQKIWSAPDSYPWACHIYQVRSDALHFVALRQPREETDWKPTRVLDDPNTHVQSSETH</sequence>
<evidence type="ECO:0000259" key="2">
    <source>
        <dbReference type="Pfam" id="PF25037"/>
    </source>
</evidence>
<dbReference type="InterPro" id="IPR056748">
    <property type="entry name" value="VPS13-like_C"/>
</dbReference>
<dbReference type="EMBL" id="CAUOFW020006168">
    <property type="protein sequence ID" value="CAK9173340.1"/>
    <property type="molecule type" value="Genomic_DNA"/>
</dbReference>
<keyword evidence="4" id="KW-1185">Reference proteome</keyword>
<organism evidence="3 4">
    <name type="scientific">Ilex paraguariensis</name>
    <name type="common">yerba mate</name>
    <dbReference type="NCBI Taxonomy" id="185542"/>
    <lineage>
        <taxon>Eukaryota</taxon>
        <taxon>Viridiplantae</taxon>
        <taxon>Streptophyta</taxon>
        <taxon>Embryophyta</taxon>
        <taxon>Tracheophyta</taxon>
        <taxon>Spermatophyta</taxon>
        <taxon>Magnoliopsida</taxon>
        <taxon>eudicotyledons</taxon>
        <taxon>Gunneridae</taxon>
        <taxon>Pentapetalae</taxon>
        <taxon>asterids</taxon>
        <taxon>campanulids</taxon>
        <taxon>Aquifoliales</taxon>
        <taxon>Aquifoliaceae</taxon>
        <taxon>Ilex</taxon>
    </lineage>
</organism>
<feature type="domain" description="Intermembrane lipid transfer protein VPS13-like C-terminal" evidence="2">
    <location>
        <begin position="203"/>
        <end position="311"/>
    </location>
</feature>
<feature type="region of interest" description="Disordered" evidence="1">
    <location>
        <begin position="596"/>
        <end position="615"/>
    </location>
</feature>
<evidence type="ECO:0000313" key="3">
    <source>
        <dbReference type="EMBL" id="CAK9173340.1"/>
    </source>
</evidence>
<gene>
    <name evidence="3" type="ORF">ILEXP_LOCUS43073</name>
</gene>
<name>A0ABC8U2Q8_9AQUA</name>
<protein>
    <recommendedName>
        <fullName evidence="2">Intermembrane lipid transfer protein VPS13-like C-terminal domain-containing protein</fullName>
    </recommendedName>
</protein>
<feature type="compositionally biased region" description="Basic and acidic residues" evidence="1">
    <location>
        <begin position="596"/>
        <end position="606"/>
    </location>
</feature>
<dbReference type="AlphaFoldDB" id="A0ABC8U2Q8"/>
<comment type="caution">
    <text evidence="3">The sequence shown here is derived from an EMBL/GenBank/DDBJ whole genome shotgun (WGS) entry which is preliminary data.</text>
</comment>
<dbReference type="Proteomes" id="UP001642360">
    <property type="component" value="Unassembled WGS sequence"/>
</dbReference>
<dbReference type="InterPro" id="IPR026847">
    <property type="entry name" value="VPS13"/>
</dbReference>
<dbReference type="Pfam" id="PF25037">
    <property type="entry name" value="VPS13_C"/>
    <property type="match status" value="1"/>
</dbReference>
<dbReference type="PANTHER" id="PTHR16166">
    <property type="entry name" value="VACUOLAR PROTEIN SORTING-ASSOCIATED PROTEIN VPS13"/>
    <property type="match status" value="1"/>
</dbReference>
<evidence type="ECO:0000256" key="1">
    <source>
        <dbReference type="SAM" id="MobiDB-lite"/>
    </source>
</evidence>
<dbReference type="Pfam" id="PF06101">
    <property type="entry name" value="Vps62"/>
    <property type="match status" value="1"/>
</dbReference>
<reference evidence="3 4" key="1">
    <citation type="submission" date="2024-02" db="EMBL/GenBank/DDBJ databases">
        <authorList>
            <person name="Vignale AGUSTIN F."/>
            <person name="Sosa J E."/>
            <person name="Modenutti C."/>
        </authorList>
    </citation>
    <scope>NUCLEOTIDE SEQUENCE [LARGE SCALE GENOMIC DNA]</scope>
</reference>
<proteinExistence type="predicted"/>